<accession>A0A1L7AGH6</accession>
<evidence type="ECO:0000313" key="3">
    <source>
        <dbReference type="Proteomes" id="UP000185494"/>
    </source>
</evidence>
<dbReference type="RefSeq" id="WP_075798619.1">
    <property type="nucleotide sequence ID" value="NZ_CP015583.1"/>
</dbReference>
<evidence type="ECO:0000256" key="1">
    <source>
        <dbReference type="SAM" id="MobiDB-lite"/>
    </source>
</evidence>
<feature type="region of interest" description="Disordered" evidence="1">
    <location>
        <begin position="1"/>
        <end position="41"/>
    </location>
</feature>
<dbReference type="EMBL" id="CP015583">
    <property type="protein sequence ID" value="APT57799.1"/>
    <property type="molecule type" value="Genomic_DNA"/>
</dbReference>
<sequence>MRTQNLRDRGGVRPPPTSKQPATGKRGGRAKKMAQPVAPPVEPALDGAVNPDFAMQPGAVAPDAPLFPVPRWDPIPRLAAVIQAVDTATALPDLMSCLIELDRLNDPDPTRAPYPLEEDNDWTDRWVLAEAKVLERIAGLRPETADQAQTLFKLMAARIEDDVIERANVNQYIWSALMTAHECLWSPATAAAADTDLIRTCHLHPAYIKAYNLHGGDLELEKDPLWKAYEQSRDAISDFEPKSISGMLAKAHAAKAEAANKDGTENPDGTMAATWSWDLVNDLLRLFGTPEVVAAPQSHETTAPGLSITTMAHRMRELSVQYNRHDGLATEAEPNSGKRRTHDAARNRVYAQEEALEALIRATPATTVTEAVLRLRCIGSEINNLTGFKLTPAVEEELSEAVDQLCAALAGLSRLTGVKDDDLGTRALSFGAHAMNHPAEGEIL</sequence>
<proteinExistence type="predicted"/>
<dbReference type="KEGG" id="rgi:RGI145_12430"/>
<feature type="compositionally biased region" description="Basic and acidic residues" evidence="1">
    <location>
        <begin position="1"/>
        <end position="11"/>
    </location>
</feature>
<name>A0A1L7AGH6_9PROT</name>
<evidence type="ECO:0000313" key="2">
    <source>
        <dbReference type="EMBL" id="APT57799.1"/>
    </source>
</evidence>
<dbReference type="STRING" id="257708.RGI145_12430"/>
<gene>
    <name evidence="2" type="ORF">RGI145_12430</name>
</gene>
<protein>
    <submittedName>
        <fullName evidence="2">Uncharacterized protein</fullName>
    </submittedName>
</protein>
<organism evidence="2 3">
    <name type="scientific">Roseomonas gilardii</name>
    <dbReference type="NCBI Taxonomy" id="257708"/>
    <lineage>
        <taxon>Bacteria</taxon>
        <taxon>Pseudomonadati</taxon>
        <taxon>Pseudomonadota</taxon>
        <taxon>Alphaproteobacteria</taxon>
        <taxon>Acetobacterales</taxon>
        <taxon>Roseomonadaceae</taxon>
        <taxon>Roseomonas</taxon>
    </lineage>
</organism>
<dbReference type="Proteomes" id="UP000185494">
    <property type="component" value="Chromosome 1"/>
</dbReference>
<reference evidence="2 3" key="1">
    <citation type="submission" date="2016-05" db="EMBL/GenBank/DDBJ databases">
        <title>Complete Genome and Methylome Analysis of Psychrotrophic Bacterial Isolates from Antarctic Lake Untersee.</title>
        <authorList>
            <person name="Fomenkov A."/>
            <person name="Akimov V.N."/>
            <person name="Vasilyeva L.V."/>
            <person name="Andersen D."/>
            <person name="Vincze T."/>
            <person name="Roberts R.J."/>
        </authorList>
    </citation>
    <scope>NUCLEOTIDE SEQUENCE [LARGE SCALE GENOMIC DNA]</scope>
    <source>
        <strain evidence="2 3">U14-5</strain>
    </source>
</reference>
<dbReference type="AlphaFoldDB" id="A0A1L7AGH6"/>